<dbReference type="InterPro" id="IPR029044">
    <property type="entry name" value="Nucleotide-diphossugar_trans"/>
</dbReference>
<dbReference type="Gene3D" id="3.90.550.10">
    <property type="entry name" value="Spore Coat Polysaccharide Biosynthesis Protein SpsA, Chain A"/>
    <property type="match status" value="1"/>
</dbReference>
<protein>
    <recommendedName>
        <fullName evidence="1">Glycosyltransferase 2-like domain-containing protein</fullName>
    </recommendedName>
</protein>
<dbReference type="SUPFAM" id="SSF53448">
    <property type="entry name" value="Nucleotide-diphospho-sugar transferases"/>
    <property type="match status" value="1"/>
</dbReference>
<dbReference type="InterPro" id="IPR001173">
    <property type="entry name" value="Glyco_trans_2-like"/>
</dbReference>
<evidence type="ECO:0000313" key="2">
    <source>
        <dbReference type="EMBL" id="GAG62331.1"/>
    </source>
</evidence>
<reference evidence="2" key="1">
    <citation type="journal article" date="2014" name="Front. Microbiol.">
        <title>High frequency of phylogenetically diverse reductive dehalogenase-homologous genes in deep subseafloor sedimentary metagenomes.</title>
        <authorList>
            <person name="Kawai M."/>
            <person name="Futagami T."/>
            <person name="Toyoda A."/>
            <person name="Takaki Y."/>
            <person name="Nishi S."/>
            <person name="Hori S."/>
            <person name="Arai W."/>
            <person name="Tsubouchi T."/>
            <person name="Morono Y."/>
            <person name="Uchiyama I."/>
            <person name="Ito T."/>
            <person name="Fujiyama A."/>
            <person name="Inagaki F."/>
            <person name="Takami H."/>
        </authorList>
    </citation>
    <scope>NUCLEOTIDE SEQUENCE</scope>
    <source>
        <strain evidence="2">Expedition CK06-06</strain>
    </source>
</reference>
<comment type="caution">
    <text evidence="2">The sequence shown here is derived from an EMBL/GenBank/DDBJ whole genome shotgun (WGS) entry which is preliminary data.</text>
</comment>
<dbReference type="EMBL" id="BART01001104">
    <property type="protein sequence ID" value="GAG62331.1"/>
    <property type="molecule type" value="Genomic_DNA"/>
</dbReference>
<dbReference type="Pfam" id="PF00535">
    <property type="entry name" value="Glycos_transf_2"/>
    <property type="match status" value="1"/>
</dbReference>
<organism evidence="2">
    <name type="scientific">marine sediment metagenome</name>
    <dbReference type="NCBI Taxonomy" id="412755"/>
    <lineage>
        <taxon>unclassified sequences</taxon>
        <taxon>metagenomes</taxon>
        <taxon>ecological metagenomes</taxon>
    </lineage>
</organism>
<feature type="non-terminal residue" evidence="2">
    <location>
        <position position="299"/>
    </location>
</feature>
<evidence type="ECO:0000259" key="1">
    <source>
        <dbReference type="Pfam" id="PF00535"/>
    </source>
</evidence>
<name>X1AR31_9ZZZZ</name>
<sequence length="299" mass="35046">MANPYIMFDGIPKKIKASVCTITKRREPLIDRMIELLNGQTCLDFEYILVDGYYFQRRDATVEMIERLKPEFPVRYLPDKPTRWRGCRPALSSARNTYLVWARGERIIGVDDCCADMCSDLVERHLHWGRRGFAVSGSWFDKYGWEHRHKITDKAKVTDAGWFYGANHSFLLEDVLKVNGYEELLDGEQGQEDCELGIRLGRTGVKILYDPDLWVEFDRSVHSLTQWSPDAKKFDWKKEGKPVEPKRRVLADGEEHFANEWLTQQLLKDEGRTQPVGNHFSLRELREIPPRYDYDVLRV</sequence>
<feature type="domain" description="Glycosyltransferase 2-like" evidence="1">
    <location>
        <begin position="18"/>
        <end position="112"/>
    </location>
</feature>
<dbReference type="AlphaFoldDB" id="X1AR31"/>
<proteinExistence type="predicted"/>
<gene>
    <name evidence="2" type="ORF">S01H4_04199</name>
</gene>
<accession>X1AR31</accession>